<dbReference type="EMBL" id="JACCJC010000032">
    <property type="protein sequence ID" value="KAF6234267.1"/>
    <property type="molecule type" value="Genomic_DNA"/>
</dbReference>
<reference evidence="2 3" key="1">
    <citation type="journal article" date="2020" name="Genomics">
        <title>Complete, high-quality genomes from long-read metagenomic sequencing of two wolf lichen thalli reveals enigmatic genome architecture.</title>
        <authorList>
            <person name="McKenzie S.K."/>
            <person name="Walston R.F."/>
            <person name="Allen J.L."/>
        </authorList>
    </citation>
    <scope>NUCLEOTIDE SEQUENCE [LARGE SCALE GENOMIC DNA]</scope>
    <source>
        <strain evidence="2">WasteWater2</strain>
    </source>
</reference>
<evidence type="ECO:0000256" key="1">
    <source>
        <dbReference type="SAM" id="MobiDB-lite"/>
    </source>
</evidence>
<proteinExistence type="predicted"/>
<dbReference type="Proteomes" id="UP000578531">
    <property type="component" value="Unassembled WGS sequence"/>
</dbReference>
<organism evidence="2 3">
    <name type="scientific">Letharia columbiana</name>
    <dbReference type="NCBI Taxonomy" id="112416"/>
    <lineage>
        <taxon>Eukaryota</taxon>
        <taxon>Fungi</taxon>
        <taxon>Dikarya</taxon>
        <taxon>Ascomycota</taxon>
        <taxon>Pezizomycotina</taxon>
        <taxon>Lecanoromycetes</taxon>
        <taxon>OSLEUM clade</taxon>
        <taxon>Lecanoromycetidae</taxon>
        <taxon>Lecanorales</taxon>
        <taxon>Lecanorineae</taxon>
        <taxon>Parmeliaceae</taxon>
        <taxon>Letharia</taxon>
    </lineage>
</organism>
<comment type="caution">
    <text evidence="2">The sequence shown here is derived from an EMBL/GenBank/DDBJ whole genome shotgun (WGS) entry which is preliminary data.</text>
</comment>
<gene>
    <name evidence="2" type="ORF">HO173_007689</name>
</gene>
<feature type="region of interest" description="Disordered" evidence="1">
    <location>
        <begin position="1"/>
        <end position="25"/>
    </location>
</feature>
<sequence>MKGRKTVYPGLPTGDLGPCNPRGISKQGGLIMEAIPPGLSMQSSQDSLRPGSVKG</sequence>
<dbReference type="AlphaFoldDB" id="A0A8H6FT32"/>
<protein>
    <submittedName>
        <fullName evidence="2">Uncharacterized protein</fullName>
    </submittedName>
</protein>
<evidence type="ECO:0000313" key="3">
    <source>
        <dbReference type="Proteomes" id="UP000578531"/>
    </source>
</evidence>
<dbReference type="GeneID" id="59289345"/>
<name>A0A8H6FT32_9LECA</name>
<evidence type="ECO:0000313" key="2">
    <source>
        <dbReference type="EMBL" id="KAF6234267.1"/>
    </source>
</evidence>
<dbReference type="RefSeq" id="XP_037163668.1">
    <property type="nucleotide sequence ID" value="XM_037309589.1"/>
</dbReference>
<keyword evidence="3" id="KW-1185">Reference proteome</keyword>
<accession>A0A8H6FT32</accession>